<dbReference type="SMART" id="SM00220">
    <property type="entry name" value="S_TKc"/>
    <property type="match status" value="1"/>
</dbReference>
<dbReference type="Pfam" id="PF00069">
    <property type="entry name" value="Pkinase"/>
    <property type="match status" value="1"/>
</dbReference>
<evidence type="ECO:0000256" key="1">
    <source>
        <dbReference type="ARBA" id="ARBA00022679"/>
    </source>
</evidence>
<dbReference type="InterPro" id="IPR008271">
    <property type="entry name" value="Ser/Thr_kinase_AS"/>
</dbReference>
<dbReference type="InterPro" id="IPR011990">
    <property type="entry name" value="TPR-like_helical_dom_sf"/>
</dbReference>
<keyword evidence="1 7" id="KW-0808">Transferase</keyword>
<dbReference type="CDD" id="cd14014">
    <property type="entry name" value="STKc_PknB_like"/>
    <property type="match status" value="1"/>
</dbReference>
<accession>A0A7W8G0I8</accession>
<dbReference type="Gene3D" id="3.30.200.20">
    <property type="entry name" value="Phosphorylase Kinase, domain 1"/>
    <property type="match status" value="1"/>
</dbReference>
<dbReference type="PANTHER" id="PTHR43289:SF34">
    <property type="entry name" value="SERINE_THREONINE-PROTEIN KINASE YBDM-RELATED"/>
    <property type="match status" value="1"/>
</dbReference>
<evidence type="ECO:0000313" key="8">
    <source>
        <dbReference type="Proteomes" id="UP000521199"/>
    </source>
</evidence>
<evidence type="ECO:0000259" key="6">
    <source>
        <dbReference type="PROSITE" id="PS50011"/>
    </source>
</evidence>
<feature type="domain" description="Protein kinase" evidence="6">
    <location>
        <begin position="79"/>
        <end position="354"/>
    </location>
</feature>
<dbReference type="PANTHER" id="PTHR43289">
    <property type="entry name" value="MITOGEN-ACTIVATED PROTEIN KINASE KINASE KINASE 20-RELATED"/>
    <property type="match status" value="1"/>
</dbReference>
<dbReference type="SUPFAM" id="SSF48452">
    <property type="entry name" value="TPR-like"/>
    <property type="match status" value="2"/>
</dbReference>
<dbReference type="GO" id="GO:0005524">
    <property type="term" value="F:ATP binding"/>
    <property type="evidence" value="ECO:0007669"/>
    <property type="project" value="UniProtKB-UniRule"/>
</dbReference>
<comment type="caution">
    <text evidence="7">The sequence shown here is derived from an EMBL/GenBank/DDBJ whole genome shotgun (WGS) entry which is preliminary data.</text>
</comment>
<dbReference type="Proteomes" id="UP000521199">
    <property type="component" value="Unassembled WGS sequence"/>
</dbReference>
<name>A0A7W8G0I8_9GAMM</name>
<dbReference type="Gene3D" id="1.10.510.10">
    <property type="entry name" value="Transferase(Phosphotransferase) domain 1"/>
    <property type="match status" value="1"/>
</dbReference>
<organism evidence="7 8">
    <name type="scientific">Chiayiivirga flava</name>
    <dbReference type="NCBI Taxonomy" id="659595"/>
    <lineage>
        <taxon>Bacteria</taxon>
        <taxon>Pseudomonadati</taxon>
        <taxon>Pseudomonadota</taxon>
        <taxon>Gammaproteobacteria</taxon>
        <taxon>Lysobacterales</taxon>
        <taxon>Lysobacteraceae</taxon>
        <taxon>Chiayiivirga</taxon>
    </lineage>
</organism>
<keyword evidence="2 5" id="KW-0547">Nucleotide-binding</keyword>
<dbReference type="Gene3D" id="1.25.40.10">
    <property type="entry name" value="Tetratricopeptide repeat domain"/>
    <property type="match status" value="2"/>
</dbReference>
<protein>
    <submittedName>
        <fullName evidence="7">Serine/threonine-protein kinase</fullName>
        <ecNumber evidence="7">2.7.11.1</ecNumber>
    </submittedName>
</protein>
<evidence type="ECO:0000256" key="5">
    <source>
        <dbReference type="PROSITE-ProRule" id="PRU10141"/>
    </source>
</evidence>
<dbReference type="EMBL" id="JACHHP010000002">
    <property type="protein sequence ID" value="MBB5207803.1"/>
    <property type="molecule type" value="Genomic_DNA"/>
</dbReference>
<keyword evidence="4 5" id="KW-0067">ATP-binding</keyword>
<proteinExistence type="predicted"/>
<dbReference type="PROSITE" id="PS00107">
    <property type="entry name" value="PROTEIN_KINASE_ATP"/>
    <property type="match status" value="1"/>
</dbReference>
<gene>
    <name evidence="7" type="ORF">HNQ52_001332</name>
</gene>
<dbReference type="SUPFAM" id="SSF56112">
    <property type="entry name" value="Protein kinase-like (PK-like)"/>
    <property type="match status" value="1"/>
</dbReference>
<dbReference type="InterPro" id="IPR011009">
    <property type="entry name" value="Kinase-like_dom_sf"/>
</dbReference>
<dbReference type="PROSITE" id="PS00108">
    <property type="entry name" value="PROTEIN_KINASE_ST"/>
    <property type="match status" value="1"/>
</dbReference>
<reference evidence="7 8" key="1">
    <citation type="submission" date="2020-08" db="EMBL/GenBank/DDBJ databases">
        <title>Genomic Encyclopedia of Type Strains, Phase IV (KMG-IV): sequencing the most valuable type-strain genomes for metagenomic binning, comparative biology and taxonomic classification.</title>
        <authorList>
            <person name="Goeker M."/>
        </authorList>
    </citation>
    <scope>NUCLEOTIDE SEQUENCE [LARGE SCALE GENOMIC DNA]</scope>
    <source>
        <strain evidence="7 8">DSM 24163</strain>
    </source>
</reference>
<keyword evidence="3 7" id="KW-0418">Kinase</keyword>
<evidence type="ECO:0000256" key="4">
    <source>
        <dbReference type="ARBA" id="ARBA00022840"/>
    </source>
</evidence>
<sequence length="803" mass="86297">MTRVDTVLDQALQQPPDEAERFVAVACGDDVALQARVLRLLRLARSAHVDDALGHLFGGATALALASIAPPGPARVGAWRLRECLGSGGMAQVFRAERDDGTVAQAAAVKILWPHQLRPDYVWRFAREREILATLDDPRIARYLDGGVADDGRPWLAIELVDGEPLDRWLQRTDIGLDARLALFGEIAGAVASAHRQMVVHRDLKPANVLVRGDGSPRLLDFGIAALQSGAGDDALTRDYGRLLTPEFASPEQLAGGRVDTRSDVYQLGRLLHLLLCGGGVHRGELRAPSVVLRERDAGWPVRARAVRGDLDAIVAKAVDADPDARYASVQALLDDLRRARSGRPIAARDHGALRRAAKWLRRHWAASGVAAAALLALLAFTAQTVRHADAMAHEARLNRDAAAFIENVLMRAGPSQALSEEVLANASARARMDLADQPALRARMLEILARLRLSRAEMVVGAATARDALDAATQAGDPVRWRSAAITLAELLNYGGELDPAEHLLREVIARDRAANAPDDAYVRIVLADVLHSRGDWRAARGMAEQAVTLGPAQGGSHCMLGMVLRDLGDYAAARAAVQRGIVAERARADRSQPMIATCLDCLGQIDLHDGNIVAGTAALERSAAMRVDRLGQRWSGLVWSHHWLALARHAGGDIAGADALLTPVERRYAASFGERSHVLAYARSDLGWLRRAQGRNDEARRLFAAAAHTLQAIGPDGHPRTAEPLLGLALLAAQVDGDAQAARVHARAALALRQRAMPAGHPGRVRACELLRRLGDACDEAGASPPTALEWLRMQPLPAAG</sequence>
<feature type="binding site" evidence="5">
    <location>
        <position position="110"/>
    </location>
    <ligand>
        <name>ATP</name>
        <dbReference type="ChEBI" id="CHEBI:30616"/>
    </ligand>
</feature>
<dbReference type="GO" id="GO:0004674">
    <property type="term" value="F:protein serine/threonine kinase activity"/>
    <property type="evidence" value="ECO:0007669"/>
    <property type="project" value="UniProtKB-EC"/>
</dbReference>
<keyword evidence="8" id="KW-1185">Reference proteome</keyword>
<dbReference type="AlphaFoldDB" id="A0A7W8G0I8"/>
<dbReference type="InterPro" id="IPR000719">
    <property type="entry name" value="Prot_kinase_dom"/>
</dbReference>
<dbReference type="RefSeq" id="WP_183960330.1">
    <property type="nucleotide sequence ID" value="NZ_JACHHP010000002.1"/>
</dbReference>
<evidence type="ECO:0000256" key="2">
    <source>
        <dbReference type="ARBA" id="ARBA00022741"/>
    </source>
</evidence>
<dbReference type="InterPro" id="IPR017441">
    <property type="entry name" value="Protein_kinase_ATP_BS"/>
</dbReference>
<dbReference type="PROSITE" id="PS50011">
    <property type="entry name" value="PROTEIN_KINASE_DOM"/>
    <property type="match status" value="1"/>
</dbReference>
<evidence type="ECO:0000256" key="3">
    <source>
        <dbReference type="ARBA" id="ARBA00022777"/>
    </source>
</evidence>
<dbReference type="EC" id="2.7.11.1" evidence="7"/>
<evidence type="ECO:0000313" key="7">
    <source>
        <dbReference type="EMBL" id="MBB5207803.1"/>
    </source>
</evidence>